<dbReference type="RefSeq" id="WP_044885466.1">
    <property type="nucleotide sequence ID" value="NZ_JYFN01000019.1"/>
</dbReference>
<dbReference type="GO" id="GO:0003677">
    <property type="term" value="F:DNA binding"/>
    <property type="evidence" value="ECO:0007669"/>
    <property type="project" value="UniProtKB-UniRule"/>
</dbReference>
<feature type="region of interest" description="Disordered" evidence="3">
    <location>
        <begin position="1"/>
        <end position="61"/>
    </location>
</feature>
<dbReference type="InterPro" id="IPR036388">
    <property type="entry name" value="WH-like_DNA-bd_sf"/>
</dbReference>
<sequence length="164" mass="18387" precursor="true">MPPQTTTLPYRPRLVTTPPRTPVGTAATLPRQPAPAPAHTRATTAPARPDHRPTTQTPPRSGVWIDRTAWLATVDGRALQLTYLEFEVLDFFVHHPGQAHSRQALLSSVWGHQADDATSPDVRTVDVLVTRLRRKLGPEHRYRIETVRRVGYRYRPIIDPAVAS</sequence>
<keyword evidence="1 2" id="KW-0238">DNA-binding</keyword>
<organism evidence="5 6">
    <name type="scientific">Frankia torreyi</name>
    <dbReference type="NCBI Taxonomy" id="1856"/>
    <lineage>
        <taxon>Bacteria</taxon>
        <taxon>Bacillati</taxon>
        <taxon>Actinomycetota</taxon>
        <taxon>Actinomycetes</taxon>
        <taxon>Frankiales</taxon>
        <taxon>Frankiaceae</taxon>
        <taxon>Frankia</taxon>
    </lineage>
</organism>
<evidence type="ECO:0000256" key="2">
    <source>
        <dbReference type="PROSITE-ProRule" id="PRU01091"/>
    </source>
</evidence>
<dbReference type="InterPro" id="IPR016032">
    <property type="entry name" value="Sig_transdc_resp-reg_C-effctor"/>
</dbReference>
<evidence type="ECO:0000313" key="6">
    <source>
        <dbReference type="Proteomes" id="UP000032545"/>
    </source>
</evidence>
<dbReference type="EMBL" id="JYFN01000019">
    <property type="protein sequence ID" value="KJE22878.1"/>
    <property type="molecule type" value="Genomic_DNA"/>
</dbReference>
<feature type="DNA-binding region" description="OmpR/PhoB-type" evidence="2">
    <location>
        <begin position="52"/>
        <end position="156"/>
    </location>
</feature>
<comment type="caution">
    <text evidence="5">The sequence shown here is derived from an EMBL/GenBank/DDBJ whole genome shotgun (WGS) entry which is preliminary data.</text>
</comment>
<dbReference type="OrthoDB" id="8927943at2"/>
<reference evidence="6" key="1">
    <citation type="submission" date="2015-02" db="EMBL/GenBank/DDBJ databases">
        <title>Draft Genome of Frankia sp. CpI1-S.</title>
        <authorList>
            <person name="Oshone R.T."/>
            <person name="Ngom M."/>
            <person name="Ghodhbane-Gtari F."/>
            <person name="Gtari M."/>
            <person name="Morris K."/>
            <person name="Thomas K."/>
            <person name="Sen A."/>
            <person name="Tisa L.S."/>
        </authorList>
    </citation>
    <scope>NUCLEOTIDE SEQUENCE [LARGE SCALE GENOMIC DNA]</scope>
    <source>
        <strain evidence="6">CpI1-S</strain>
    </source>
</reference>
<dbReference type="CDD" id="cd00383">
    <property type="entry name" value="trans_reg_C"/>
    <property type="match status" value="1"/>
</dbReference>
<feature type="compositionally biased region" description="Low complexity" evidence="3">
    <location>
        <begin position="1"/>
        <end position="47"/>
    </location>
</feature>
<reference evidence="5 6" key="2">
    <citation type="journal article" date="2016" name="Genome Announc.">
        <title>Permanent Draft Genome Sequences for Two Variants of Frankia sp. Strain CpI1, the First Frankia Strain Isolated from Root Nodules of Comptonia peregrina.</title>
        <authorList>
            <person name="Oshone R."/>
            <person name="Hurst S.G.IV."/>
            <person name="Abebe-Akele F."/>
            <person name="Simpson S."/>
            <person name="Morris K."/>
            <person name="Thomas W.K."/>
            <person name="Tisa L.S."/>
        </authorList>
    </citation>
    <scope>NUCLEOTIDE SEQUENCE [LARGE SCALE GENOMIC DNA]</scope>
    <source>
        <strain evidence="6">CpI1-S</strain>
    </source>
</reference>
<protein>
    <submittedName>
        <fullName evidence="5">Transcriptional regulatory protein</fullName>
    </submittedName>
</protein>
<accession>A0A0D8BF38</accession>
<dbReference type="Pfam" id="PF00486">
    <property type="entry name" value="Trans_reg_C"/>
    <property type="match status" value="1"/>
</dbReference>
<dbReference type="AlphaFoldDB" id="A0A0D8BF38"/>
<dbReference type="GO" id="GO:0000160">
    <property type="term" value="P:phosphorelay signal transduction system"/>
    <property type="evidence" value="ECO:0007669"/>
    <property type="project" value="InterPro"/>
</dbReference>
<dbReference type="SUPFAM" id="SSF46894">
    <property type="entry name" value="C-terminal effector domain of the bipartite response regulators"/>
    <property type="match status" value="1"/>
</dbReference>
<dbReference type="GO" id="GO:0006355">
    <property type="term" value="P:regulation of DNA-templated transcription"/>
    <property type="evidence" value="ECO:0007669"/>
    <property type="project" value="InterPro"/>
</dbReference>
<evidence type="ECO:0000259" key="4">
    <source>
        <dbReference type="PROSITE" id="PS51755"/>
    </source>
</evidence>
<name>A0A0D8BF38_9ACTN</name>
<dbReference type="InterPro" id="IPR001867">
    <property type="entry name" value="OmpR/PhoB-type_DNA-bd"/>
</dbReference>
<dbReference type="Gene3D" id="1.10.10.10">
    <property type="entry name" value="Winged helix-like DNA-binding domain superfamily/Winged helix DNA-binding domain"/>
    <property type="match status" value="1"/>
</dbReference>
<evidence type="ECO:0000256" key="3">
    <source>
        <dbReference type="SAM" id="MobiDB-lite"/>
    </source>
</evidence>
<dbReference type="SMART" id="SM00862">
    <property type="entry name" value="Trans_reg_C"/>
    <property type="match status" value="1"/>
</dbReference>
<dbReference type="PROSITE" id="PS51755">
    <property type="entry name" value="OMPR_PHOB"/>
    <property type="match status" value="1"/>
</dbReference>
<gene>
    <name evidence="5" type="ORF">FF36_02856</name>
</gene>
<dbReference type="PATRIC" id="fig|1502723.3.peg.1986"/>
<keyword evidence="6" id="KW-1185">Reference proteome</keyword>
<dbReference type="Proteomes" id="UP000032545">
    <property type="component" value="Unassembled WGS sequence"/>
</dbReference>
<proteinExistence type="predicted"/>
<evidence type="ECO:0000313" key="5">
    <source>
        <dbReference type="EMBL" id="KJE22878.1"/>
    </source>
</evidence>
<evidence type="ECO:0000256" key="1">
    <source>
        <dbReference type="ARBA" id="ARBA00023125"/>
    </source>
</evidence>
<feature type="domain" description="OmpR/PhoB-type" evidence="4">
    <location>
        <begin position="52"/>
        <end position="156"/>
    </location>
</feature>